<dbReference type="Gene3D" id="4.10.60.10">
    <property type="entry name" value="Zinc finger, CCHC-type"/>
    <property type="match status" value="1"/>
</dbReference>
<dbReference type="SUPFAM" id="SSF57756">
    <property type="entry name" value="Retrovirus zinc finger-like domains"/>
    <property type="match status" value="1"/>
</dbReference>
<dbReference type="SMART" id="SM00343">
    <property type="entry name" value="ZnF_C2HC"/>
    <property type="match status" value="2"/>
</dbReference>
<gene>
    <name evidence="4" type="ORF">Tci_832683</name>
</gene>
<feature type="compositionally biased region" description="Low complexity" evidence="2">
    <location>
        <begin position="84"/>
        <end position="99"/>
    </location>
</feature>
<keyword evidence="1" id="KW-0479">Metal-binding</keyword>
<evidence type="ECO:0000313" key="4">
    <source>
        <dbReference type="EMBL" id="GFC60713.1"/>
    </source>
</evidence>
<comment type="caution">
    <text evidence="4">The sequence shown here is derived from an EMBL/GenBank/DDBJ whole genome shotgun (WGS) entry which is preliminary data.</text>
</comment>
<feature type="non-terminal residue" evidence="4">
    <location>
        <position position="1"/>
    </location>
</feature>
<evidence type="ECO:0000256" key="1">
    <source>
        <dbReference type="PROSITE-ProRule" id="PRU00047"/>
    </source>
</evidence>
<feature type="region of interest" description="Disordered" evidence="2">
    <location>
        <begin position="77"/>
        <end position="99"/>
    </location>
</feature>
<keyword evidence="1" id="KW-0863">Zinc-finger</keyword>
<dbReference type="EMBL" id="BKCJ010986559">
    <property type="protein sequence ID" value="GFC60713.1"/>
    <property type="molecule type" value="Genomic_DNA"/>
</dbReference>
<dbReference type="GO" id="GO:0003676">
    <property type="term" value="F:nucleic acid binding"/>
    <property type="evidence" value="ECO:0007669"/>
    <property type="project" value="InterPro"/>
</dbReference>
<feature type="domain" description="CCHC-type" evidence="3">
    <location>
        <begin position="63"/>
        <end position="78"/>
    </location>
</feature>
<evidence type="ECO:0000259" key="3">
    <source>
        <dbReference type="PROSITE" id="PS50158"/>
    </source>
</evidence>
<proteinExistence type="predicted"/>
<dbReference type="Pfam" id="PF00098">
    <property type="entry name" value="zf-CCHC"/>
    <property type="match status" value="1"/>
</dbReference>
<dbReference type="InterPro" id="IPR036875">
    <property type="entry name" value="Znf_CCHC_sf"/>
</dbReference>
<dbReference type="GO" id="GO:0008270">
    <property type="term" value="F:zinc ion binding"/>
    <property type="evidence" value="ECO:0007669"/>
    <property type="project" value="UniProtKB-KW"/>
</dbReference>
<dbReference type="PROSITE" id="PS50158">
    <property type="entry name" value="ZF_CCHC"/>
    <property type="match status" value="1"/>
</dbReference>
<dbReference type="InterPro" id="IPR001878">
    <property type="entry name" value="Znf_CCHC"/>
</dbReference>
<dbReference type="AlphaFoldDB" id="A0A699QC85"/>
<name>A0A699QC85_TANCI</name>
<organism evidence="4">
    <name type="scientific">Tanacetum cinerariifolium</name>
    <name type="common">Dalmatian daisy</name>
    <name type="synonym">Chrysanthemum cinerariifolium</name>
    <dbReference type="NCBI Taxonomy" id="118510"/>
    <lineage>
        <taxon>Eukaryota</taxon>
        <taxon>Viridiplantae</taxon>
        <taxon>Streptophyta</taxon>
        <taxon>Embryophyta</taxon>
        <taxon>Tracheophyta</taxon>
        <taxon>Spermatophyta</taxon>
        <taxon>Magnoliopsida</taxon>
        <taxon>eudicotyledons</taxon>
        <taxon>Gunneridae</taxon>
        <taxon>Pentapetalae</taxon>
        <taxon>asterids</taxon>
        <taxon>campanulids</taxon>
        <taxon>Asterales</taxon>
        <taxon>Asteraceae</taxon>
        <taxon>Asteroideae</taxon>
        <taxon>Anthemideae</taxon>
        <taxon>Anthemidinae</taxon>
        <taxon>Tanacetum</taxon>
    </lineage>
</organism>
<keyword evidence="1" id="KW-0862">Zinc</keyword>
<accession>A0A699QC85</accession>
<reference evidence="4" key="1">
    <citation type="journal article" date="2019" name="Sci. Rep.">
        <title>Draft genome of Tanacetum cinerariifolium, the natural source of mosquito coil.</title>
        <authorList>
            <person name="Yamashiro T."/>
            <person name="Shiraishi A."/>
            <person name="Satake H."/>
            <person name="Nakayama K."/>
        </authorList>
    </citation>
    <scope>NUCLEOTIDE SEQUENCE</scope>
</reference>
<evidence type="ECO:0000256" key="2">
    <source>
        <dbReference type="SAM" id="MobiDB-lite"/>
    </source>
</evidence>
<protein>
    <recommendedName>
        <fullName evidence="3">CCHC-type domain-containing protein</fullName>
    </recommendedName>
</protein>
<sequence length="125" mass="14062">NNEKKGYVGPLPYCNKSKMHHAGLCTVRCGNSKRVGHMTRDCKVTITLNTQRTPVRNQPSIVCYECGRLRHFRKDCPKLRNQNRKNQNGNKNGNKTGNQTEAVEATARAYAIRGGGAHCNIFLLY</sequence>